<keyword evidence="3" id="KW-1185">Reference proteome</keyword>
<protein>
    <submittedName>
        <fullName evidence="1">Uncharacterized protein</fullName>
    </submittedName>
</protein>
<dbReference type="EMBL" id="BGPR01081068">
    <property type="protein sequence ID" value="GBL81412.1"/>
    <property type="molecule type" value="Genomic_DNA"/>
</dbReference>
<accession>A0A4Y2AL52</accession>
<evidence type="ECO:0000313" key="1">
    <source>
        <dbReference type="EMBL" id="GBL80543.1"/>
    </source>
</evidence>
<dbReference type="Proteomes" id="UP000499080">
    <property type="component" value="Unassembled WGS sequence"/>
</dbReference>
<reference evidence="1 3" key="1">
    <citation type="journal article" date="2019" name="Sci. Rep.">
        <title>Orb-weaving spider Araneus ventricosus genome elucidates the spidroin gene catalogue.</title>
        <authorList>
            <person name="Kono N."/>
            <person name="Nakamura H."/>
            <person name="Ohtoshi R."/>
            <person name="Moran D.A.P."/>
            <person name="Shinohara A."/>
            <person name="Yoshida Y."/>
            <person name="Fujiwara M."/>
            <person name="Mori M."/>
            <person name="Tomita M."/>
            <person name="Arakawa K."/>
        </authorList>
    </citation>
    <scope>NUCLEOTIDE SEQUENCE [LARGE SCALE GENOMIC DNA]</scope>
</reference>
<gene>
    <name evidence="1" type="ORF">AVEN_227049_1</name>
    <name evidence="2" type="ORF">AVEN_61802_1</name>
</gene>
<sequence>MLPVMALSTGNGDTDLNVSLQVEIRFIRKKVGKFVNAEDFDAICCPLKGPDFFPMRHLLGFRPDGTAHLGAQQGKAATGSGYSQPRR</sequence>
<dbReference type="EMBL" id="BGPR01080857">
    <property type="protein sequence ID" value="GBL80543.1"/>
    <property type="molecule type" value="Genomic_DNA"/>
</dbReference>
<evidence type="ECO:0000313" key="2">
    <source>
        <dbReference type="EMBL" id="GBL81412.1"/>
    </source>
</evidence>
<dbReference type="AlphaFoldDB" id="A0A4Y2AL52"/>
<organism evidence="1 3">
    <name type="scientific">Araneus ventricosus</name>
    <name type="common">Orbweaver spider</name>
    <name type="synonym">Epeira ventricosa</name>
    <dbReference type="NCBI Taxonomy" id="182803"/>
    <lineage>
        <taxon>Eukaryota</taxon>
        <taxon>Metazoa</taxon>
        <taxon>Ecdysozoa</taxon>
        <taxon>Arthropoda</taxon>
        <taxon>Chelicerata</taxon>
        <taxon>Arachnida</taxon>
        <taxon>Araneae</taxon>
        <taxon>Araneomorphae</taxon>
        <taxon>Entelegynae</taxon>
        <taxon>Araneoidea</taxon>
        <taxon>Araneidae</taxon>
        <taxon>Araneus</taxon>
    </lineage>
</organism>
<proteinExistence type="predicted"/>
<evidence type="ECO:0000313" key="3">
    <source>
        <dbReference type="Proteomes" id="UP000499080"/>
    </source>
</evidence>
<name>A0A4Y2AL52_ARAVE</name>
<comment type="caution">
    <text evidence="1">The sequence shown here is derived from an EMBL/GenBank/DDBJ whole genome shotgun (WGS) entry which is preliminary data.</text>
</comment>